<dbReference type="RefSeq" id="WP_087665794.1">
    <property type="nucleotide sequence ID" value="NZ_FCNW02000002.1"/>
</dbReference>
<protein>
    <submittedName>
        <fullName evidence="2">Virginiamycin B lyase</fullName>
    </submittedName>
</protein>
<keyword evidence="3" id="KW-1185">Reference proteome</keyword>
<keyword evidence="2" id="KW-0456">Lyase</keyword>
<dbReference type="OrthoDB" id="8897756at2"/>
<dbReference type="GO" id="GO:0016829">
    <property type="term" value="F:lyase activity"/>
    <property type="evidence" value="ECO:0007669"/>
    <property type="project" value="UniProtKB-KW"/>
</dbReference>
<name>A0A158FA56_9BURK</name>
<dbReference type="InterPro" id="IPR011042">
    <property type="entry name" value="6-blade_b-propeller_TolB-like"/>
</dbReference>
<evidence type="ECO:0000313" key="2">
    <source>
        <dbReference type="EMBL" id="SAL16523.1"/>
    </source>
</evidence>
<reference evidence="2" key="1">
    <citation type="submission" date="2016-01" db="EMBL/GenBank/DDBJ databases">
        <authorList>
            <person name="Peeters C."/>
        </authorList>
    </citation>
    <scope>NUCLEOTIDE SEQUENCE [LARGE SCALE GENOMIC DNA]</scope>
    <source>
        <strain evidence="2">LMG 22934</strain>
    </source>
</reference>
<evidence type="ECO:0000313" key="3">
    <source>
        <dbReference type="Proteomes" id="UP000054977"/>
    </source>
</evidence>
<feature type="signal peptide" evidence="1">
    <location>
        <begin position="1"/>
        <end position="19"/>
    </location>
</feature>
<sequence>MKGSMLACVVSLWLAGCGALEPHGAAQSITLDGSPNGLAVRSADGAIFVTDDVANAIVVSRDAARFAPYVTIPDGGAARNSLSQIATGADGNLFVMRFGFGTASAIFRVDASGGVSLASGIHPERRRLGLVVLNDGKELLSSWFVKQGEGGVSLVTGDTERDLVTGLGKPVGIAVSDDTLYITDQTNNRIVKVDLQAALSASAPVAATDVFATVPAPDLLAASPDGALYTKCGEHGLCRISKTGENKTLATDFDEPRGVAIDAARKRLLAVDRARGAGRPSRLRIIPLD</sequence>
<dbReference type="STRING" id="326474.AWB65_00673"/>
<feature type="chain" id="PRO_5011114023" evidence="1">
    <location>
        <begin position="20"/>
        <end position="289"/>
    </location>
</feature>
<gene>
    <name evidence="2" type="primary">vgb</name>
    <name evidence="2" type="ORF">AWB65_00673</name>
</gene>
<dbReference type="EMBL" id="FCNW02000002">
    <property type="protein sequence ID" value="SAL16523.1"/>
    <property type="molecule type" value="Genomic_DNA"/>
</dbReference>
<organism evidence="2 3">
    <name type="scientific">Caballeronia humi</name>
    <dbReference type="NCBI Taxonomy" id="326474"/>
    <lineage>
        <taxon>Bacteria</taxon>
        <taxon>Pseudomonadati</taxon>
        <taxon>Pseudomonadota</taxon>
        <taxon>Betaproteobacteria</taxon>
        <taxon>Burkholderiales</taxon>
        <taxon>Burkholderiaceae</taxon>
        <taxon>Caballeronia</taxon>
    </lineage>
</organism>
<dbReference type="Proteomes" id="UP000054977">
    <property type="component" value="Unassembled WGS sequence"/>
</dbReference>
<dbReference type="SUPFAM" id="SSF63829">
    <property type="entry name" value="Calcium-dependent phosphotriesterase"/>
    <property type="match status" value="1"/>
</dbReference>
<proteinExistence type="predicted"/>
<accession>A0A158FA56</accession>
<dbReference type="AlphaFoldDB" id="A0A158FA56"/>
<dbReference type="PROSITE" id="PS51257">
    <property type="entry name" value="PROKAR_LIPOPROTEIN"/>
    <property type="match status" value="1"/>
</dbReference>
<keyword evidence="1" id="KW-0732">Signal</keyword>
<dbReference type="Gene3D" id="2.120.10.30">
    <property type="entry name" value="TolB, C-terminal domain"/>
    <property type="match status" value="1"/>
</dbReference>
<evidence type="ECO:0000256" key="1">
    <source>
        <dbReference type="SAM" id="SignalP"/>
    </source>
</evidence>
<comment type="caution">
    <text evidence="2">The sequence shown here is derived from an EMBL/GenBank/DDBJ whole genome shotgun (WGS) entry which is preliminary data.</text>
</comment>